<keyword evidence="10 11" id="KW-0407">Ion channel</keyword>
<dbReference type="GO" id="GO:0005886">
    <property type="term" value="C:plasma membrane"/>
    <property type="evidence" value="ECO:0007669"/>
    <property type="project" value="TreeGrafter"/>
</dbReference>
<dbReference type="PANTHER" id="PTHR11690">
    <property type="entry name" value="AMILORIDE-SENSITIVE SODIUM CHANNEL-RELATED"/>
    <property type="match status" value="1"/>
</dbReference>
<dbReference type="KEGG" id="cvn:111120533"/>
<dbReference type="InterPro" id="IPR001873">
    <property type="entry name" value="ENaC"/>
</dbReference>
<sequence length="747" mass="81527">MTVSTDPSAKEMLTAMAESSSIHGVSRWVTSKHWYQRGLWLLVFIGATCGASYQLWRLFESYTSYPVKTSVELDFSQLQFPAVSFCNMNPIKASQLSKTSNETQNSLQVTSKKKRSTDSISYPSSDTWKFPYILKRLKMTSTKYETKVFKSKNKTHARRKKRNSVISTTSTYDASSSGNLSGNYSGDITTPWYGGSGTSSGQTTGSSGSGTSSGQTTGSSGSGTSSGQTTGSSGSATYSGQTTGSSGSATYSGQTTDSSGSGTSSGQTTGSSGSGTSSGQTTGSSGSATSSGQTTGSSGSATYSGQTTGSSGSGTYSGKTTDPGYSGSGHSYGHTTTDWSYSDYSWANGDGGSGSYSEFLTEMESQSKMVKDVWNTRVDTFKTEFQNNDIITRQEVGHDISDMLISCAFNGIKCYKENFTLFQSLEYGNCYTFQDTSYVTKQSGPLLGLRLVLNIETKEYIQNYMDATGLRLVIHEPGTLPFPEEEGFTLNPNYETTIGMRMLTIHRASEPHGSCESGKEFFDLFGIKYTIPACLKLCQIREIIERCHCKPSTSSLDLGIDDLNVFDSCMDRDATLHCEDYVIYKIENQHISCNCRSPCNQIVYKTSLSGRTWPNHEYLVGNILPEICGVDSKQWYFESLCNVTTSLTPTNLTGIQENFLKALIYYEDLNYEKITEEPLYDGFQLISDIGGALGLFMGASILSFVEVLQFMIELLNFLRHKIVSRRLKKTKVINLKDNNLFNVGTKA</sequence>
<comment type="similarity">
    <text evidence="11">Belongs to the amiloride-sensitive sodium channel (TC 1.A.6) family.</text>
</comment>
<feature type="transmembrane region" description="Helical" evidence="13">
    <location>
        <begin position="38"/>
        <end position="56"/>
    </location>
</feature>
<keyword evidence="7 11" id="KW-0406">Ion transport</keyword>
<name>A0A8B8CRH3_CRAVI</name>
<evidence type="ECO:0000256" key="4">
    <source>
        <dbReference type="ARBA" id="ARBA00022692"/>
    </source>
</evidence>
<keyword evidence="4 11" id="KW-0812">Transmembrane</keyword>
<keyword evidence="5 13" id="KW-1133">Transmembrane helix</keyword>
<feature type="compositionally biased region" description="Polar residues" evidence="12">
    <location>
        <begin position="164"/>
        <end position="174"/>
    </location>
</feature>
<protein>
    <submittedName>
        <fullName evidence="15">FMRFamide-activated amiloride-sensitive sodium channel-like</fullName>
    </submittedName>
</protein>
<keyword evidence="2 11" id="KW-0813">Transport</keyword>
<feature type="region of interest" description="Disordered" evidence="12">
    <location>
        <begin position="96"/>
        <end position="122"/>
    </location>
</feature>
<feature type="compositionally biased region" description="Low complexity" evidence="12">
    <location>
        <begin position="199"/>
        <end position="318"/>
    </location>
</feature>
<feature type="region of interest" description="Disordered" evidence="12">
    <location>
        <begin position="149"/>
        <end position="181"/>
    </location>
</feature>
<keyword evidence="6" id="KW-0915">Sodium</keyword>
<dbReference type="Gene3D" id="1.10.287.770">
    <property type="entry name" value="YojJ-like"/>
    <property type="match status" value="1"/>
</dbReference>
<evidence type="ECO:0000256" key="2">
    <source>
        <dbReference type="ARBA" id="ARBA00022448"/>
    </source>
</evidence>
<gene>
    <name evidence="15" type="primary">LOC111120533</name>
</gene>
<keyword evidence="8 13" id="KW-0472">Membrane</keyword>
<feature type="compositionally biased region" description="Basic residues" evidence="12">
    <location>
        <begin position="149"/>
        <end position="163"/>
    </location>
</feature>
<feature type="transmembrane region" description="Helical" evidence="13">
    <location>
        <begin position="693"/>
        <end position="718"/>
    </location>
</feature>
<evidence type="ECO:0000256" key="3">
    <source>
        <dbReference type="ARBA" id="ARBA00022461"/>
    </source>
</evidence>
<dbReference type="AlphaFoldDB" id="A0A8B8CRH3"/>
<feature type="region of interest" description="Disordered" evidence="12">
    <location>
        <begin position="193"/>
        <end position="318"/>
    </location>
</feature>
<dbReference type="GO" id="GO:0015280">
    <property type="term" value="F:ligand-gated sodium channel activity"/>
    <property type="evidence" value="ECO:0007669"/>
    <property type="project" value="TreeGrafter"/>
</dbReference>
<feature type="compositionally biased region" description="Polar residues" evidence="12">
    <location>
        <begin position="96"/>
        <end position="110"/>
    </location>
</feature>
<dbReference type="Proteomes" id="UP000694844">
    <property type="component" value="Chromosome 2"/>
</dbReference>
<dbReference type="OrthoDB" id="6021021at2759"/>
<evidence type="ECO:0000256" key="6">
    <source>
        <dbReference type="ARBA" id="ARBA00023053"/>
    </source>
</evidence>
<organism evidence="14 15">
    <name type="scientific">Crassostrea virginica</name>
    <name type="common">Eastern oyster</name>
    <dbReference type="NCBI Taxonomy" id="6565"/>
    <lineage>
        <taxon>Eukaryota</taxon>
        <taxon>Metazoa</taxon>
        <taxon>Spiralia</taxon>
        <taxon>Lophotrochozoa</taxon>
        <taxon>Mollusca</taxon>
        <taxon>Bivalvia</taxon>
        <taxon>Autobranchia</taxon>
        <taxon>Pteriomorphia</taxon>
        <taxon>Ostreida</taxon>
        <taxon>Ostreoidea</taxon>
        <taxon>Ostreidae</taxon>
        <taxon>Crassostrea</taxon>
    </lineage>
</organism>
<dbReference type="GeneID" id="111120533"/>
<evidence type="ECO:0000256" key="5">
    <source>
        <dbReference type="ARBA" id="ARBA00022989"/>
    </source>
</evidence>
<evidence type="ECO:0000313" key="15">
    <source>
        <dbReference type="RefSeq" id="XP_022317036.1"/>
    </source>
</evidence>
<evidence type="ECO:0000256" key="7">
    <source>
        <dbReference type="ARBA" id="ARBA00023065"/>
    </source>
</evidence>
<dbReference type="PANTHER" id="PTHR11690:SF248">
    <property type="entry name" value="PICKPOCKET 17, ISOFORM A"/>
    <property type="match status" value="1"/>
</dbReference>
<reference evidence="15" key="1">
    <citation type="submission" date="2025-08" db="UniProtKB">
        <authorList>
            <consortium name="RefSeq"/>
        </authorList>
    </citation>
    <scope>IDENTIFICATION</scope>
    <source>
        <tissue evidence="15">Whole sample</tissue>
    </source>
</reference>
<dbReference type="Gene3D" id="2.60.470.10">
    <property type="entry name" value="Acid-sensing ion channels like domains"/>
    <property type="match status" value="1"/>
</dbReference>
<keyword evidence="14" id="KW-1185">Reference proteome</keyword>
<evidence type="ECO:0000256" key="10">
    <source>
        <dbReference type="ARBA" id="ARBA00023303"/>
    </source>
</evidence>
<evidence type="ECO:0000256" key="11">
    <source>
        <dbReference type="RuleBase" id="RU000679"/>
    </source>
</evidence>
<evidence type="ECO:0000256" key="1">
    <source>
        <dbReference type="ARBA" id="ARBA00004141"/>
    </source>
</evidence>
<comment type="subcellular location">
    <subcellularLocation>
        <location evidence="1">Membrane</location>
        <topology evidence="1">Multi-pass membrane protein</topology>
    </subcellularLocation>
</comment>
<dbReference type="RefSeq" id="XP_022317036.1">
    <property type="nucleotide sequence ID" value="XM_022461328.1"/>
</dbReference>
<keyword evidence="9 11" id="KW-0739">Sodium transport</keyword>
<dbReference type="Pfam" id="PF00858">
    <property type="entry name" value="ASC"/>
    <property type="match status" value="1"/>
</dbReference>
<accession>A0A8B8CRH3</accession>
<evidence type="ECO:0000256" key="9">
    <source>
        <dbReference type="ARBA" id="ARBA00023201"/>
    </source>
</evidence>
<evidence type="ECO:0000313" key="14">
    <source>
        <dbReference type="Proteomes" id="UP000694844"/>
    </source>
</evidence>
<evidence type="ECO:0000256" key="13">
    <source>
        <dbReference type="SAM" id="Phobius"/>
    </source>
</evidence>
<evidence type="ECO:0000256" key="8">
    <source>
        <dbReference type="ARBA" id="ARBA00023136"/>
    </source>
</evidence>
<keyword evidence="3 11" id="KW-0894">Sodium channel</keyword>
<evidence type="ECO:0000256" key="12">
    <source>
        <dbReference type="SAM" id="MobiDB-lite"/>
    </source>
</evidence>
<dbReference type="PRINTS" id="PR01078">
    <property type="entry name" value="AMINACHANNEL"/>
</dbReference>
<proteinExistence type="inferred from homology"/>